<protein>
    <submittedName>
        <fullName evidence="11">TRAP transporter small permease</fullName>
    </submittedName>
</protein>
<name>A0A832A494_9BACT</name>
<evidence type="ECO:0000256" key="5">
    <source>
        <dbReference type="ARBA" id="ARBA00022692"/>
    </source>
</evidence>
<feature type="transmembrane region" description="Helical" evidence="9">
    <location>
        <begin position="90"/>
        <end position="112"/>
    </location>
</feature>
<dbReference type="Pfam" id="PF04290">
    <property type="entry name" value="DctQ"/>
    <property type="match status" value="1"/>
</dbReference>
<keyword evidence="7 9" id="KW-0472">Membrane</keyword>
<evidence type="ECO:0000256" key="3">
    <source>
        <dbReference type="ARBA" id="ARBA00022475"/>
    </source>
</evidence>
<feature type="transmembrane region" description="Helical" evidence="9">
    <location>
        <begin position="52"/>
        <end position="69"/>
    </location>
</feature>
<evidence type="ECO:0000256" key="1">
    <source>
        <dbReference type="ARBA" id="ARBA00004429"/>
    </source>
</evidence>
<evidence type="ECO:0000259" key="10">
    <source>
        <dbReference type="Pfam" id="PF04290"/>
    </source>
</evidence>
<accession>A0A832A494</accession>
<organism evidence="11">
    <name type="scientific">Desulfacinum infernum</name>
    <dbReference type="NCBI Taxonomy" id="35837"/>
    <lineage>
        <taxon>Bacteria</taxon>
        <taxon>Pseudomonadati</taxon>
        <taxon>Thermodesulfobacteriota</taxon>
        <taxon>Syntrophobacteria</taxon>
        <taxon>Syntrophobacterales</taxon>
        <taxon>Syntrophobacteraceae</taxon>
        <taxon>Desulfacinum</taxon>
    </lineage>
</organism>
<dbReference type="GO" id="GO:0005886">
    <property type="term" value="C:plasma membrane"/>
    <property type="evidence" value="ECO:0007669"/>
    <property type="project" value="UniProtKB-SubCell"/>
</dbReference>
<dbReference type="InterPro" id="IPR007387">
    <property type="entry name" value="TRAP_DctQ"/>
</dbReference>
<sequence length="167" mass="18375">MEKIIRFAQFLSEKAALCSSLAMILIVVLILLEVFLRSLFNTSTMITDEYSAYLYVVLVFFGLGHTLATDGHIRVKVVTSRLPERTRHGLDALVTGAALGLTGFALVFSLSLVKEAHSLRMVSETPSQTPMWIPQSAIPVGLIVFMVQLIAHGATAVSRFLAMRSHR</sequence>
<feature type="transmembrane region" description="Helical" evidence="9">
    <location>
        <begin position="132"/>
        <end position="157"/>
    </location>
</feature>
<keyword evidence="6 9" id="KW-1133">Transmembrane helix</keyword>
<feature type="domain" description="Tripartite ATP-independent periplasmic transporters DctQ component" evidence="10">
    <location>
        <begin position="26"/>
        <end position="153"/>
    </location>
</feature>
<feature type="transmembrane region" description="Helical" evidence="9">
    <location>
        <begin position="21"/>
        <end position="40"/>
    </location>
</feature>
<dbReference type="GO" id="GO:0022857">
    <property type="term" value="F:transmembrane transporter activity"/>
    <property type="evidence" value="ECO:0007669"/>
    <property type="project" value="TreeGrafter"/>
</dbReference>
<comment type="subcellular location">
    <subcellularLocation>
        <location evidence="1">Cell inner membrane</location>
        <topology evidence="1">Multi-pass membrane protein</topology>
    </subcellularLocation>
</comment>
<dbReference type="AlphaFoldDB" id="A0A832A494"/>
<proteinExistence type="inferred from homology"/>
<evidence type="ECO:0000256" key="2">
    <source>
        <dbReference type="ARBA" id="ARBA00022448"/>
    </source>
</evidence>
<evidence type="ECO:0000256" key="6">
    <source>
        <dbReference type="ARBA" id="ARBA00022989"/>
    </source>
</evidence>
<dbReference type="PANTHER" id="PTHR35011:SF10">
    <property type="entry name" value="TRAP TRANSPORTER SMALL PERMEASE PROTEIN"/>
    <property type="match status" value="1"/>
</dbReference>
<evidence type="ECO:0000256" key="9">
    <source>
        <dbReference type="SAM" id="Phobius"/>
    </source>
</evidence>
<evidence type="ECO:0000256" key="8">
    <source>
        <dbReference type="ARBA" id="ARBA00038436"/>
    </source>
</evidence>
<evidence type="ECO:0000256" key="7">
    <source>
        <dbReference type="ARBA" id="ARBA00023136"/>
    </source>
</evidence>
<evidence type="ECO:0000256" key="4">
    <source>
        <dbReference type="ARBA" id="ARBA00022519"/>
    </source>
</evidence>
<keyword evidence="5 9" id="KW-0812">Transmembrane</keyword>
<keyword evidence="2" id="KW-0813">Transport</keyword>
<evidence type="ECO:0000313" key="11">
    <source>
        <dbReference type="EMBL" id="HFK97676.1"/>
    </source>
</evidence>
<reference evidence="11" key="1">
    <citation type="journal article" date="2020" name="mSystems">
        <title>Genome- and Community-Level Interaction Insights into Carbon Utilization and Element Cycling Functions of Hydrothermarchaeota in Hydrothermal Sediment.</title>
        <authorList>
            <person name="Zhou Z."/>
            <person name="Liu Y."/>
            <person name="Xu W."/>
            <person name="Pan J."/>
            <person name="Luo Z.H."/>
            <person name="Li M."/>
        </authorList>
    </citation>
    <scope>NUCLEOTIDE SEQUENCE [LARGE SCALE GENOMIC DNA]</scope>
    <source>
        <strain evidence="11">SpSt-456</strain>
    </source>
</reference>
<keyword evidence="4" id="KW-0997">Cell inner membrane</keyword>
<dbReference type="InterPro" id="IPR055348">
    <property type="entry name" value="DctQ"/>
</dbReference>
<dbReference type="PANTHER" id="PTHR35011">
    <property type="entry name" value="2,3-DIKETO-L-GULONATE TRAP TRANSPORTER SMALL PERMEASE PROTEIN YIAM"/>
    <property type="match status" value="1"/>
</dbReference>
<comment type="caution">
    <text evidence="11">The sequence shown here is derived from an EMBL/GenBank/DDBJ whole genome shotgun (WGS) entry which is preliminary data.</text>
</comment>
<comment type="similarity">
    <text evidence="8">Belongs to the TRAP transporter small permease family.</text>
</comment>
<gene>
    <name evidence="11" type="ORF">ENS06_10205</name>
</gene>
<dbReference type="GO" id="GO:0015740">
    <property type="term" value="P:C4-dicarboxylate transport"/>
    <property type="evidence" value="ECO:0007669"/>
    <property type="project" value="TreeGrafter"/>
</dbReference>
<dbReference type="EMBL" id="DSTK01000031">
    <property type="protein sequence ID" value="HFK97676.1"/>
    <property type="molecule type" value="Genomic_DNA"/>
</dbReference>
<keyword evidence="3" id="KW-1003">Cell membrane</keyword>